<dbReference type="Proteomes" id="UP000017820">
    <property type="component" value="Unassembled WGS sequence"/>
</dbReference>
<evidence type="ECO:0000313" key="2">
    <source>
        <dbReference type="EMBL" id="ESP92239.1"/>
    </source>
</evidence>
<gene>
    <name evidence="2" type="ORF">PL2TA16_05076</name>
</gene>
<dbReference type="PATRIC" id="fig|1353533.3.peg.3676"/>
<accession>V4HWA9</accession>
<organism evidence="2 3">
    <name type="scientific">Pseudoalteromonas luteoviolacea (strain 2ta16)</name>
    <dbReference type="NCBI Taxonomy" id="1353533"/>
    <lineage>
        <taxon>Bacteria</taxon>
        <taxon>Pseudomonadati</taxon>
        <taxon>Pseudomonadota</taxon>
        <taxon>Gammaproteobacteria</taxon>
        <taxon>Alteromonadales</taxon>
        <taxon>Pseudoalteromonadaceae</taxon>
        <taxon>Pseudoalteromonas</taxon>
    </lineage>
</organism>
<keyword evidence="1" id="KW-0812">Transmembrane</keyword>
<proteinExistence type="predicted"/>
<protein>
    <submittedName>
        <fullName evidence="2">Uncharacterized protein</fullName>
    </submittedName>
</protein>
<feature type="transmembrane region" description="Helical" evidence="1">
    <location>
        <begin position="6"/>
        <end position="27"/>
    </location>
</feature>
<dbReference type="EMBL" id="AUSV01000086">
    <property type="protein sequence ID" value="ESP92239.1"/>
    <property type="molecule type" value="Genomic_DNA"/>
</dbReference>
<dbReference type="RefSeq" id="WP_023400536.1">
    <property type="nucleotide sequence ID" value="NZ_AUSV01000086.1"/>
</dbReference>
<name>V4HWA9_PSEL2</name>
<reference evidence="2 3" key="1">
    <citation type="submission" date="2013-07" db="EMBL/GenBank/DDBJ databases">
        <title>Draft genome sequence of Pseudoalteromonas luteoviolacea 2ta16.</title>
        <authorList>
            <person name="Allen E.E."/>
            <person name="Azam F."/>
            <person name="Podell S."/>
        </authorList>
    </citation>
    <scope>NUCLEOTIDE SEQUENCE [LARGE SCALE GENOMIC DNA]</scope>
    <source>
        <strain evidence="2 3">2ta16</strain>
    </source>
</reference>
<comment type="caution">
    <text evidence="2">The sequence shown here is derived from an EMBL/GenBank/DDBJ whole genome shotgun (WGS) entry which is preliminary data.</text>
</comment>
<evidence type="ECO:0000256" key="1">
    <source>
        <dbReference type="SAM" id="Phobius"/>
    </source>
</evidence>
<dbReference type="GeneID" id="29918444"/>
<keyword evidence="1" id="KW-1133">Transmembrane helix</keyword>
<evidence type="ECO:0000313" key="3">
    <source>
        <dbReference type="Proteomes" id="UP000017820"/>
    </source>
</evidence>
<sequence length="168" mass="19369">MDYSSLIKSVSLLLGVIGGLFAIYKFYRRDEHFPRVQFDVEINFVGKEDDKHVVEIVASLDNKGVVPIKLTELEFSLRGLKSGEPLEEGDNKINKQLKLPHKIKDAPWIADMWEHTFVYPGVRTRYTHAAIVDDKYNYLLVRGLFIYESDEKFHTSAKLVKVPNQSIQ</sequence>
<dbReference type="AlphaFoldDB" id="V4HWA9"/>
<keyword evidence="1" id="KW-0472">Membrane</keyword>